<evidence type="ECO:0000313" key="2">
    <source>
        <dbReference type="EMBL" id="SDP40496.1"/>
    </source>
</evidence>
<evidence type="ECO:0000313" key="3">
    <source>
        <dbReference type="Proteomes" id="UP000199088"/>
    </source>
</evidence>
<gene>
    <name evidence="2" type="ORF">SAMN05660199_03816</name>
</gene>
<dbReference type="RefSeq" id="WP_091248310.1">
    <property type="nucleotide sequence ID" value="NZ_FNIR01000013.1"/>
</dbReference>
<evidence type="ECO:0000259" key="1">
    <source>
        <dbReference type="SMART" id="SM00418"/>
    </source>
</evidence>
<sequence length="171" mass="19492">MVREGWGERRPATDAEARAVASEVRLRILRLCLDRPLTNREIAVRLDRNPATVLHHVRTLVGTGFLVAEPERRGARGAREVPYRATGRSWQLDWSGVPAADRDPMLAAFLAEVAVVGEQRLRSTRLGLRLSVERRREFEAELHALLDRWAQQPSDEDGDRWSLYLGLHPEE</sequence>
<name>A0A1H0SH50_9ACTN</name>
<proteinExistence type="predicted"/>
<organism evidence="2 3">
    <name type="scientific">Klenkia soli</name>
    <dbReference type="NCBI Taxonomy" id="1052260"/>
    <lineage>
        <taxon>Bacteria</taxon>
        <taxon>Bacillati</taxon>
        <taxon>Actinomycetota</taxon>
        <taxon>Actinomycetes</taxon>
        <taxon>Geodermatophilales</taxon>
        <taxon>Geodermatophilaceae</taxon>
        <taxon>Klenkia</taxon>
    </lineage>
</organism>
<keyword evidence="3" id="KW-1185">Reference proteome</keyword>
<dbReference type="SMART" id="SM00418">
    <property type="entry name" value="HTH_ARSR"/>
    <property type="match status" value="1"/>
</dbReference>
<dbReference type="Pfam" id="PF12840">
    <property type="entry name" value="HTH_20"/>
    <property type="match status" value="1"/>
</dbReference>
<dbReference type="STRING" id="1052260.SAMN05660199_03816"/>
<dbReference type="InterPro" id="IPR036388">
    <property type="entry name" value="WH-like_DNA-bd_sf"/>
</dbReference>
<dbReference type="GO" id="GO:0003700">
    <property type="term" value="F:DNA-binding transcription factor activity"/>
    <property type="evidence" value="ECO:0007669"/>
    <property type="project" value="InterPro"/>
</dbReference>
<dbReference type="InterPro" id="IPR001845">
    <property type="entry name" value="HTH_ArsR_DNA-bd_dom"/>
</dbReference>
<feature type="domain" description="HTH arsR-type" evidence="1">
    <location>
        <begin position="15"/>
        <end position="108"/>
    </location>
</feature>
<dbReference type="Gene3D" id="1.10.10.10">
    <property type="entry name" value="Winged helix-like DNA-binding domain superfamily/Winged helix DNA-binding domain"/>
    <property type="match status" value="1"/>
</dbReference>
<dbReference type="Proteomes" id="UP000199088">
    <property type="component" value="Unassembled WGS sequence"/>
</dbReference>
<accession>A0A1H0SH50</accession>
<dbReference type="SUPFAM" id="SSF46785">
    <property type="entry name" value="Winged helix' DNA-binding domain"/>
    <property type="match status" value="1"/>
</dbReference>
<dbReference type="CDD" id="cd00090">
    <property type="entry name" value="HTH_ARSR"/>
    <property type="match status" value="1"/>
</dbReference>
<dbReference type="InterPro" id="IPR011991">
    <property type="entry name" value="ArsR-like_HTH"/>
</dbReference>
<dbReference type="OrthoDB" id="7945987at2"/>
<dbReference type="InterPro" id="IPR036390">
    <property type="entry name" value="WH_DNA-bd_sf"/>
</dbReference>
<reference evidence="3" key="1">
    <citation type="submission" date="2016-10" db="EMBL/GenBank/DDBJ databases">
        <authorList>
            <person name="Varghese N."/>
            <person name="Submissions S."/>
        </authorList>
    </citation>
    <scope>NUCLEOTIDE SEQUENCE [LARGE SCALE GENOMIC DNA]</scope>
    <source>
        <strain evidence="3">DSM 45843</strain>
    </source>
</reference>
<protein>
    <submittedName>
        <fullName evidence="2">Helix-turn-helix domain-containing protein</fullName>
    </submittedName>
</protein>
<dbReference type="EMBL" id="FNIR01000013">
    <property type="protein sequence ID" value="SDP40496.1"/>
    <property type="molecule type" value="Genomic_DNA"/>
</dbReference>
<dbReference type="AlphaFoldDB" id="A0A1H0SH50"/>